<keyword evidence="4 6" id="KW-0472">Membrane</keyword>
<sequence>MSSPTIVPRLAPWRFAVFAVFALSGITMATWVARTPAIRDALDVRTDEFGILIFGMAAGSIVGLLGSSHIIARLGTRRVILMGVLATSLSLIGLGVGAQTLGSYAFALGSLVVFGAGAGITDVAMNVEGAGVERAQGRAIMPWFHASWSIGTVIGAAVAAAVADLGVGVDWHAGVVGVLLIVAVLFVVRLLPRDEVLPGLDDDGPGPGRTTWRERLSIWREPRILFIGLIVLGMAFAEGSANDWLALAVVDGRGVDETTGALAFGIFAVAMTTGRIAGVWVLDRFGRVPVLRGSAVLAAVGLAVVITVDQPVIAGLGIFAWGLGSSLGFPVGMSAAADDPRRAAAAVAAVATVGYFAFLVGPPVIGFLGEQIGLLNALWVVLVLILVAAVASGAARERGGSAGGAAAGAPGVGGAAAESSAPAAASSDAKPAG</sequence>
<dbReference type="Gene3D" id="1.20.1250.20">
    <property type="entry name" value="MFS general substrate transporter like domains"/>
    <property type="match status" value="2"/>
</dbReference>
<evidence type="ECO:0000313" key="8">
    <source>
        <dbReference type="EMBL" id="MBA8848583.1"/>
    </source>
</evidence>
<dbReference type="InterPro" id="IPR011701">
    <property type="entry name" value="MFS"/>
</dbReference>
<feature type="transmembrane region" description="Helical" evidence="6">
    <location>
        <begin position="223"/>
        <end position="241"/>
    </location>
</feature>
<name>A0A839EBR3_9MICO</name>
<feature type="transmembrane region" description="Helical" evidence="6">
    <location>
        <begin position="51"/>
        <end position="72"/>
    </location>
</feature>
<keyword evidence="3 6" id="KW-1133">Transmembrane helix</keyword>
<dbReference type="PANTHER" id="PTHR23514:SF13">
    <property type="entry name" value="INNER MEMBRANE PROTEIN YBJJ"/>
    <property type="match status" value="1"/>
</dbReference>
<dbReference type="RefSeq" id="WP_182491374.1">
    <property type="nucleotide sequence ID" value="NZ_JACGWX010000006.1"/>
</dbReference>
<dbReference type="InterPro" id="IPR036259">
    <property type="entry name" value="MFS_trans_sf"/>
</dbReference>
<feature type="compositionally biased region" description="Gly residues" evidence="5">
    <location>
        <begin position="400"/>
        <end position="414"/>
    </location>
</feature>
<dbReference type="GO" id="GO:0022857">
    <property type="term" value="F:transmembrane transporter activity"/>
    <property type="evidence" value="ECO:0007669"/>
    <property type="project" value="InterPro"/>
</dbReference>
<dbReference type="PROSITE" id="PS50850">
    <property type="entry name" value="MFS"/>
    <property type="match status" value="1"/>
</dbReference>
<evidence type="ECO:0000259" key="7">
    <source>
        <dbReference type="PROSITE" id="PS50850"/>
    </source>
</evidence>
<evidence type="ECO:0000256" key="3">
    <source>
        <dbReference type="ARBA" id="ARBA00022989"/>
    </source>
</evidence>
<comment type="caution">
    <text evidence="8">The sequence shown here is derived from an EMBL/GenBank/DDBJ whole genome shotgun (WGS) entry which is preliminary data.</text>
</comment>
<accession>A0A839EBR3</accession>
<feature type="transmembrane region" description="Helical" evidence="6">
    <location>
        <begin position="312"/>
        <end position="331"/>
    </location>
</feature>
<dbReference type="CDD" id="cd17393">
    <property type="entry name" value="MFS_MosC_like"/>
    <property type="match status" value="1"/>
</dbReference>
<protein>
    <submittedName>
        <fullName evidence="8">Fucose permease</fullName>
    </submittedName>
</protein>
<feature type="transmembrane region" description="Helical" evidence="6">
    <location>
        <begin position="104"/>
        <end position="125"/>
    </location>
</feature>
<feature type="transmembrane region" description="Helical" evidence="6">
    <location>
        <begin position="377"/>
        <end position="395"/>
    </location>
</feature>
<dbReference type="Proteomes" id="UP000585905">
    <property type="component" value="Unassembled WGS sequence"/>
</dbReference>
<evidence type="ECO:0000313" key="9">
    <source>
        <dbReference type="Proteomes" id="UP000585905"/>
    </source>
</evidence>
<feature type="domain" description="Major facilitator superfamily (MFS) profile" evidence="7">
    <location>
        <begin position="13"/>
        <end position="400"/>
    </location>
</feature>
<feature type="transmembrane region" description="Helical" evidence="6">
    <location>
        <begin position="289"/>
        <end position="306"/>
    </location>
</feature>
<reference evidence="8 9" key="1">
    <citation type="submission" date="2020-07" db="EMBL/GenBank/DDBJ databases">
        <title>Sequencing the genomes of 1000 actinobacteria strains.</title>
        <authorList>
            <person name="Klenk H.-P."/>
        </authorList>
    </citation>
    <scope>NUCLEOTIDE SEQUENCE [LARGE SCALE GENOMIC DNA]</scope>
    <source>
        <strain evidence="8 9">DSM 19663</strain>
    </source>
</reference>
<organism evidence="8 9">
    <name type="scientific">Microcella alkalica</name>
    <dbReference type="NCBI Taxonomy" id="355930"/>
    <lineage>
        <taxon>Bacteria</taxon>
        <taxon>Bacillati</taxon>
        <taxon>Actinomycetota</taxon>
        <taxon>Actinomycetes</taxon>
        <taxon>Micrococcales</taxon>
        <taxon>Microbacteriaceae</taxon>
        <taxon>Microcella</taxon>
    </lineage>
</organism>
<keyword evidence="9" id="KW-1185">Reference proteome</keyword>
<evidence type="ECO:0000256" key="6">
    <source>
        <dbReference type="SAM" id="Phobius"/>
    </source>
</evidence>
<comment type="subcellular location">
    <subcellularLocation>
        <location evidence="1">Cell membrane</location>
        <topology evidence="1">Multi-pass membrane protein</topology>
    </subcellularLocation>
</comment>
<proteinExistence type="predicted"/>
<dbReference type="AlphaFoldDB" id="A0A839EBR3"/>
<dbReference type="SUPFAM" id="SSF103473">
    <property type="entry name" value="MFS general substrate transporter"/>
    <property type="match status" value="1"/>
</dbReference>
<dbReference type="InterPro" id="IPR020846">
    <property type="entry name" value="MFS_dom"/>
</dbReference>
<evidence type="ECO:0000256" key="2">
    <source>
        <dbReference type="ARBA" id="ARBA00022692"/>
    </source>
</evidence>
<evidence type="ECO:0000256" key="1">
    <source>
        <dbReference type="ARBA" id="ARBA00004651"/>
    </source>
</evidence>
<keyword evidence="2 6" id="KW-0812">Transmembrane</keyword>
<dbReference type="EMBL" id="JACGWX010000006">
    <property type="protein sequence ID" value="MBA8848583.1"/>
    <property type="molecule type" value="Genomic_DNA"/>
</dbReference>
<feature type="transmembrane region" description="Helical" evidence="6">
    <location>
        <begin position="146"/>
        <end position="165"/>
    </location>
</feature>
<dbReference type="Pfam" id="PF07690">
    <property type="entry name" value="MFS_1"/>
    <property type="match status" value="1"/>
</dbReference>
<feature type="transmembrane region" description="Helical" evidence="6">
    <location>
        <begin position="343"/>
        <end position="365"/>
    </location>
</feature>
<feature type="transmembrane region" description="Helical" evidence="6">
    <location>
        <begin position="171"/>
        <end position="191"/>
    </location>
</feature>
<feature type="transmembrane region" description="Helical" evidence="6">
    <location>
        <begin position="261"/>
        <end position="282"/>
    </location>
</feature>
<gene>
    <name evidence="8" type="ORF">FHX53_002193</name>
</gene>
<feature type="compositionally biased region" description="Low complexity" evidence="5">
    <location>
        <begin position="415"/>
        <end position="427"/>
    </location>
</feature>
<feature type="transmembrane region" description="Helical" evidence="6">
    <location>
        <begin position="79"/>
        <end position="98"/>
    </location>
</feature>
<evidence type="ECO:0000256" key="5">
    <source>
        <dbReference type="SAM" id="MobiDB-lite"/>
    </source>
</evidence>
<dbReference type="GO" id="GO:0005886">
    <property type="term" value="C:plasma membrane"/>
    <property type="evidence" value="ECO:0007669"/>
    <property type="project" value="UniProtKB-SubCell"/>
</dbReference>
<feature type="transmembrane region" description="Helical" evidence="6">
    <location>
        <begin position="12"/>
        <end position="31"/>
    </location>
</feature>
<dbReference type="InterPro" id="IPR051788">
    <property type="entry name" value="MFS_Transporter"/>
</dbReference>
<feature type="region of interest" description="Disordered" evidence="5">
    <location>
        <begin position="400"/>
        <end position="433"/>
    </location>
</feature>
<dbReference type="PANTHER" id="PTHR23514">
    <property type="entry name" value="BYPASS OF STOP CODON PROTEIN 6"/>
    <property type="match status" value="1"/>
</dbReference>
<evidence type="ECO:0000256" key="4">
    <source>
        <dbReference type="ARBA" id="ARBA00023136"/>
    </source>
</evidence>